<dbReference type="Gene3D" id="3.90.650.10">
    <property type="entry name" value="PurM-like C-terminal domain"/>
    <property type="match status" value="1"/>
</dbReference>
<evidence type="ECO:0007829" key="6">
    <source>
        <dbReference type="PDB" id="3VTI"/>
    </source>
</evidence>
<keyword evidence="5" id="KW-1185">Reference proteome</keyword>
<feature type="domain" description="PurM-like C-terminal" evidence="3">
    <location>
        <begin position="179"/>
        <end position="327"/>
    </location>
</feature>
<feature type="binding site" evidence="6">
    <location>
        <position position="236"/>
    </location>
    <ligand>
        <name>Mg(2+)</name>
        <dbReference type="ChEBI" id="CHEBI:18420"/>
    </ligand>
</feature>
<dbReference type="Proteomes" id="UP000000555">
    <property type="component" value="Chromosome"/>
</dbReference>
<dbReference type="Pfam" id="PF02769">
    <property type="entry name" value="AIRS_C"/>
    <property type="match status" value="1"/>
</dbReference>
<dbReference type="InterPro" id="IPR011854">
    <property type="entry name" value="HypE"/>
</dbReference>
<evidence type="ECO:0000259" key="3">
    <source>
        <dbReference type="Pfam" id="PF02769"/>
    </source>
</evidence>
<reference evidence="6" key="2">
    <citation type="journal article" date="2012" name="J. Biol. Chem.">
        <title>Structural basis for the reaction mechanism of S-carbamoylation of HypE by HypF in the maturation of [NiFe]-hydrogenases.</title>
        <authorList>
            <person name="Shomura Y."/>
            <person name="Higuchi Y."/>
        </authorList>
    </citation>
    <scope>X-RAY CRYSTALLOGRAPHY (2.56 ANGSTROMS) OF 40-351 IN COMPLEX WITH MG(2+)</scope>
</reference>
<proteinExistence type="evidence at protein level"/>
<dbReference type="PANTHER" id="PTHR30303">
    <property type="entry name" value="HYDROGENASE ISOENZYMES FORMATION PROTEIN HYPE"/>
    <property type="match status" value="1"/>
</dbReference>
<dbReference type="CDD" id="cd02197">
    <property type="entry name" value="HypE"/>
    <property type="match status" value="1"/>
</dbReference>
<sequence>MHGVFGRVLCSVLQVWRIRGDLMERVLLSHGGGGTMMEKLIEEVFADAFDNEYIRAMEDAALLFGNITLTTDSFTVKPLFFPGGDIGKLAVCGTVNDASMRGAKPLFLTAAFIIEEGFPVEDLKKIVKSMAEAAKEAGVKIVAGDTKVVEKGSVDRIFINTSGIGVLYEGANVSIKNAKPGDIVLISGTIGDHGMAVMSAREELQFDTPIFSDVAPLNGLIEKLMTLGEAIKVLRDPTRGGVAEVLYEISKMSGVGIKIYEEKLPVKESVKSACEFMGIDFLHLANEGKVVVVVERDYAEKALEIMKSHEYGKDAEIIGEVNDSKLVTINTIYGTSRIVDRPIGELLPRIC</sequence>
<dbReference type="SUPFAM" id="SSF55326">
    <property type="entry name" value="PurM N-terminal domain-like"/>
    <property type="match status" value="1"/>
</dbReference>
<feature type="domain" description="PurM-like N-terminal" evidence="2">
    <location>
        <begin position="58"/>
        <end position="166"/>
    </location>
</feature>
<dbReference type="NCBIfam" id="TIGR02124">
    <property type="entry name" value="hypE"/>
    <property type="match status" value="1"/>
</dbReference>
<evidence type="ECO:0000259" key="2">
    <source>
        <dbReference type="Pfam" id="PF00586"/>
    </source>
</evidence>
<dbReference type="AlphaFoldDB" id="Q8RDA7"/>
<protein>
    <submittedName>
        <fullName evidence="4">Hydrogenase maturation factor</fullName>
    </submittedName>
</protein>
<accession>Q8RDA7</accession>
<feature type="binding site" evidence="6">
    <location>
        <position position="59"/>
    </location>
    <ligand>
        <name>Mg(2+)</name>
        <dbReference type="ChEBI" id="CHEBI:18420"/>
    </ligand>
</feature>
<dbReference type="STRING" id="273068.TTE0134"/>
<dbReference type="PIRSF" id="PIRSF005644">
    <property type="entry name" value="Hdrgns_mtr_HypE"/>
    <property type="match status" value="1"/>
</dbReference>
<dbReference type="SMR" id="Q8RDA7"/>
<evidence type="ECO:0000313" key="5">
    <source>
        <dbReference type="Proteomes" id="UP000000555"/>
    </source>
</evidence>
<dbReference type="Gene3D" id="3.30.1330.10">
    <property type="entry name" value="PurM-like, N-terminal domain"/>
    <property type="match status" value="1"/>
</dbReference>
<reference evidence="4 5" key="1">
    <citation type="journal article" date="2002" name="Genome Res.">
        <title>A complete sequence of the T. tengcongensis genome.</title>
        <authorList>
            <person name="Bao Q."/>
            <person name="Tian Y."/>
            <person name="Li W."/>
            <person name="Xu Z."/>
            <person name="Xuan Z."/>
            <person name="Hu S."/>
            <person name="Dong W."/>
            <person name="Yang J."/>
            <person name="Chen Y."/>
            <person name="Xue Y."/>
            <person name="Xu Y."/>
            <person name="Lai X."/>
            <person name="Huang L."/>
            <person name="Dong X."/>
            <person name="Ma Y."/>
            <person name="Ling L."/>
            <person name="Tan H."/>
            <person name="Chen R."/>
            <person name="Wang J."/>
            <person name="Yu J."/>
            <person name="Yang H."/>
        </authorList>
    </citation>
    <scope>NUCLEOTIDE SEQUENCE [LARGE SCALE GENOMIC DNA]</scope>
    <source>
        <strain evidence="5">DSM 15242 / JCM 11007 / NBRC 100824 / MB4</strain>
    </source>
</reference>
<dbReference type="InterPro" id="IPR010918">
    <property type="entry name" value="PurM-like_C_dom"/>
</dbReference>
<dbReference type="eggNOG" id="COG0309">
    <property type="taxonomic scope" value="Bacteria"/>
</dbReference>
<feature type="binding site" evidence="6">
    <location>
        <position position="97"/>
    </location>
    <ligand>
        <name>Mg(2+)</name>
        <dbReference type="ChEBI" id="CHEBI:18420"/>
    </ligand>
</feature>
<dbReference type="InterPro" id="IPR036676">
    <property type="entry name" value="PurM-like_C_sf"/>
</dbReference>
<dbReference type="Pfam" id="PF00586">
    <property type="entry name" value="AIRS"/>
    <property type="match status" value="1"/>
</dbReference>
<dbReference type="GO" id="GO:0051604">
    <property type="term" value="P:protein maturation"/>
    <property type="evidence" value="ECO:0007669"/>
    <property type="project" value="TreeGrafter"/>
</dbReference>
<evidence type="ECO:0000313" key="4">
    <source>
        <dbReference type="EMBL" id="AAM23438.1"/>
    </source>
</evidence>
<dbReference type="KEGG" id="tte:TTE0134"/>
<name>Q8RDA7_CALS4</name>
<dbReference type="PDBsum" id="3VTI"/>
<dbReference type="EvolutionaryTrace" id="Q8RDA7"/>
<dbReference type="InterPro" id="IPR036921">
    <property type="entry name" value="PurM-like_N_sf"/>
</dbReference>
<keyword evidence="6" id="KW-0479">Metal-binding</keyword>
<dbReference type="EMBL" id="AE008691">
    <property type="protein sequence ID" value="AAM23438.1"/>
    <property type="molecule type" value="Genomic_DNA"/>
</dbReference>
<keyword evidence="6" id="KW-0002">3D-structure</keyword>
<dbReference type="HOGENOM" id="CLU_049733_0_0_9"/>
<dbReference type="PANTHER" id="PTHR30303:SF0">
    <property type="entry name" value="CARBAMOYL DEHYDRATASE HYPE"/>
    <property type="match status" value="1"/>
</dbReference>
<comment type="similarity">
    <text evidence="1">Belongs to the HypE family.</text>
</comment>
<organism evidence="4 5">
    <name type="scientific">Caldanaerobacter subterraneus subsp. tengcongensis (strain DSM 15242 / JCM 11007 / NBRC 100824 / MB4)</name>
    <name type="common">Thermoanaerobacter tengcongensis</name>
    <dbReference type="NCBI Taxonomy" id="273068"/>
    <lineage>
        <taxon>Bacteria</taxon>
        <taxon>Bacillati</taxon>
        <taxon>Bacillota</taxon>
        <taxon>Clostridia</taxon>
        <taxon>Thermoanaerobacterales</taxon>
        <taxon>Thermoanaerobacteraceae</taxon>
        <taxon>Caldanaerobacter</taxon>
    </lineage>
</organism>
<dbReference type="GO" id="GO:0046872">
    <property type="term" value="F:metal ion binding"/>
    <property type="evidence" value="ECO:0007669"/>
    <property type="project" value="UniProtKB-KW"/>
</dbReference>
<evidence type="ECO:0000256" key="1">
    <source>
        <dbReference type="ARBA" id="ARBA00006243"/>
    </source>
</evidence>
<dbReference type="InterPro" id="IPR016188">
    <property type="entry name" value="PurM-like_N"/>
</dbReference>
<dbReference type="SUPFAM" id="SSF56042">
    <property type="entry name" value="PurM C-terminal domain-like"/>
    <property type="match status" value="1"/>
</dbReference>
<dbReference type="PDB" id="3VTI">
    <property type="method" value="X-ray"/>
    <property type="resolution" value="2.56 A"/>
    <property type="chains" value="C/D=40-351"/>
</dbReference>
<gene>
    <name evidence="4" type="primary">HypE</name>
    <name evidence="4" type="ordered locus">TTE0134</name>
</gene>